<dbReference type="SMART" id="SM00577">
    <property type="entry name" value="CPDc"/>
    <property type="match status" value="1"/>
</dbReference>
<proteinExistence type="predicted"/>
<dbReference type="InterPro" id="IPR004274">
    <property type="entry name" value="FCP1_dom"/>
</dbReference>
<dbReference type="Gene3D" id="3.40.50.1000">
    <property type="entry name" value="HAD superfamily/HAD-like"/>
    <property type="match status" value="1"/>
</dbReference>
<dbReference type="InterPro" id="IPR057191">
    <property type="entry name" value="DUF7869"/>
</dbReference>
<dbReference type="PANTHER" id="PTHR33153">
    <property type="entry name" value="MYND-TYPE DOMAIN-CONTAINING PROTEIN"/>
    <property type="match status" value="1"/>
</dbReference>
<dbReference type="PROSITE" id="PS50969">
    <property type="entry name" value="FCP1"/>
    <property type="match status" value="1"/>
</dbReference>
<dbReference type="SUPFAM" id="SSF56784">
    <property type="entry name" value="HAD-like"/>
    <property type="match status" value="1"/>
</dbReference>
<evidence type="ECO:0000313" key="3">
    <source>
        <dbReference type="Proteomes" id="UP001633002"/>
    </source>
</evidence>
<dbReference type="InterPro" id="IPR036412">
    <property type="entry name" value="HAD-like_sf"/>
</dbReference>
<keyword evidence="3" id="KW-1185">Reference proteome</keyword>
<dbReference type="PANTHER" id="PTHR33153:SF3">
    <property type="entry name" value="TRAFFICKING PROTEIN PARTICLE COMPLEX SUBUNIT 11 DOMAIN-CONTAINING PROTEIN"/>
    <property type="match status" value="1"/>
</dbReference>
<dbReference type="Proteomes" id="UP001633002">
    <property type="component" value="Unassembled WGS sequence"/>
</dbReference>
<reference evidence="2 3" key="1">
    <citation type="submission" date="2024-09" db="EMBL/GenBank/DDBJ databases">
        <title>Chromosome-scale assembly of Riccia sorocarpa.</title>
        <authorList>
            <person name="Paukszto L."/>
        </authorList>
    </citation>
    <scope>NUCLEOTIDE SEQUENCE [LARGE SCALE GENOMIC DNA]</scope>
    <source>
        <strain evidence="2">LP-2024</strain>
        <tissue evidence="2">Aerial parts of the thallus</tissue>
    </source>
</reference>
<feature type="domain" description="FCP1 homology" evidence="1">
    <location>
        <begin position="490"/>
        <end position="664"/>
    </location>
</feature>
<dbReference type="Pfam" id="PF03031">
    <property type="entry name" value="NIF"/>
    <property type="match status" value="1"/>
</dbReference>
<protein>
    <recommendedName>
        <fullName evidence="1">FCP1 homology domain-containing protein</fullName>
    </recommendedName>
</protein>
<gene>
    <name evidence="2" type="ORF">R1sor_007612</name>
</gene>
<evidence type="ECO:0000313" key="2">
    <source>
        <dbReference type="EMBL" id="KAL3693961.1"/>
    </source>
</evidence>
<dbReference type="EMBL" id="JBJQOH010000003">
    <property type="protein sequence ID" value="KAL3693961.1"/>
    <property type="molecule type" value="Genomic_DNA"/>
</dbReference>
<name>A0ABD3HSP7_9MARC</name>
<dbReference type="InterPro" id="IPR023214">
    <property type="entry name" value="HAD_sf"/>
</dbReference>
<accession>A0ABD3HSP7</accession>
<evidence type="ECO:0000259" key="1">
    <source>
        <dbReference type="PROSITE" id="PS50969"/>
    </source>
</evidence>
<dbReference type="AlphaFoldDB" id="A0ABD3HSP7"/>
<sequence>MSGRSCYYSHNQLAIDEPSLYKSSIHDGMDSNKTAVPRLDNYVKALSGVGMPVPIKIAGILNRGHGPPSIAHVSIGGLWRSDPNSQVMMAFFSELVIRGGFKTVFMSFLIVGHTHEDVDAFFSKVNKMLSFQHISNVPQLMAAVMEAEEKKALPRFITEVADYKAHALPYRKPIAGISKPVSFKFYMQHNKPMYQFQEVYGGPWLPTCGDSLWRRLDRKSKTDFSVVPPPDQEPLSSGMASNHAATEDIVTYLKAYIKHIKSIRDKTNPSSECYETDTSIIAYWENIKSLFEKPKGWPTNAGLPLKEGFWPRTNHGTGYKRPGNQIIITSTPEDDILAQEAEEELAERNQLFIGNLAEMERERFVPIVDIESSMMLLIRPSDDFVVKDCFWVAKAVSGVIRQRKPSDPISMYEVKVEWYRPKHRLSNATDAQRYNQCLRNTQEWEKDPSPFEEEFLYVNASACLLAPIETPISWVPDLNQVPNPLVKASDLLPRKLLILDVEGLLLYAEGFMDRSSKTAAGDVVGAKKVIRRNGVQEFITRCLELFDIALWTCSDRNLLYDYTHYLFSGEQWDKFLFRWDQGKALDTKERWTRNNREIMLILKPLKTVWETFPDFNARNTLLVDVHPYRASTNPEDTGIFPKPFTGSYSDKYLTTVLLPYLEGLSQAFDIREYVREHVLQGSQRPLHFRATSRGLPGLLQKFSLQAVETFVPPLLTKKPKLTDSEKSILSRLPNIEDLEDHDCVAWARLLGLSWNQNLQDDLTTIGLVDENPARHNRTKASVKYARDFLLEVKRLHFA</sequence>
<comment type="caution">
    <text evidence="2">The sequence shown here is derived from an EMBL/GenBank/DDBJ whole genome shotgun (WGS) entry which is preliminary data.</text>
</comment>
<organism evidence="2 3">
    <name type="scientific">Riccia sorocarpa</name>
    <dbReference type="NCBI Taxonomy" id="122646"/>
    <lineage>
        <taxon>Eukaryota</taxon>
        <taxon>Viridiplantae</taxon>
        <taxon>Streptophyta</taxon>
        <taxon>Embryophyta</taxon>
        <taxon>Marchantiophyta</taxon>
        <taxon>Marchantiopsida</taxon>
        <taxon>Marchantiidae</taxon>
        <taxon>Marchantiales</taxon>
        <taxon>Ricciaceae</taxon>
        <taxon>Riccia</taxon>
    </lineage>
</organism>
<dbReference type="Pfam" id="PF25273">
    <property type="entry name" value="DUF7869"/>
    <property type="match status" value="1"/>
</dbReference>